<protein>
    <submittedName>
        <fullName evidence="2">Uncharacterized conserved protein, DUF1800 family</fullName>
    </submittedName>
</protein>
<sequence>MDRRAFLKLSPEKQPLQQTPPVPQSAAPAAIPQARVAGGIAPYAGIWTADQVTHLLKRTMFGATRADIDYFKGLTMSAAVDLLLNSSSPYVAPTPPINNYGTDPTGIAEGAVWVHSTQPVAGDEADTVNDSRNKSWKAWWFGLMVNQSRSLNEKMTLFWHNHFVTEVQTVKDGRLAWLTNETLRKNALGNFKDLTKAITLDPGMLVYLNGYLNSKEAADENYARELQELFTVGKGPDSKYTEDDVRATARVLTGYRVNFDTCTTYFQTTEHDTENKQFSDFYSSKIISGQTGPLGQNELDALLDIIFAQVECAKFICRKLYRFFVYYTIDAATETNVITPLANLFITNNFEIKPVLSALFKSEHFFDPGNMSCLIKSPIDFVVGMCREFNIQFPATSDYGNLYSAWDVLRDQAATMLQDIGSPPLVAGWAAYYQEPQYHEIWINNDTLPKRNKLSDTLMVSKFNGLSIDPLAFAAAQSNPGDPTQLIEDSLEVLFRMPVSDDTKTFLRNNYLLGGQTNLAYWTNAWTAYVGNPNDAMAKKTVYDKLQALYKGLMDLSEYQLS</sequence>
<evidence type="ECO:0000313" key="3">
    <source>
        <dbReference type="Proteomes" id="UP000242818"/>
    </source>
</evidence>
<name>A0A1C4BLL4_9BACT</name>
<dbReference type="AlphaFoldDB" id="A0A1C4BLL4"/>
<dbReference type="RefSeq" id="WP_089710065.1">
    <property type="nucleotide sequence ID" value="NZ_FMAR01000003.1"/>
</dbReference>
<evidence type="ECO:0000313" key="2">
    <source>
        <dbReference type="EMBL" id="SCC07755.1"/>
    </source>
</evidence>
<gene>
    <name evidence="2" type="ORF">GA0116948_103158</name>
</gene>
<organism evidence="2 3">
    <name type="scientific">Chitinophaga costaii</name>
    <dbReference type="NCBI Taxonomy" id="1335309"/>
    <lineage>
        <taxon>Bacteria</taxon>
        <taxon>Pseudomonadati</taxon>
        <taxon>Bacteroidota</taxon>
        <taxon>Chitinophagia</taxon>
        <taxon>Chitinophagales</taxon>
        <taxon>Chitinophagaceae</taxon>
        <taxon>Chitinophaga</taxon>
    </lineage>
</organism>
<dbReference type="EMBL" id="FMAR01000003">
    <property type="protein sequence ID" value="SCC07755.1"/>
    <property type="molecule type" value="Genomic_DNA"/>
</dbReference>
<dbReference type="InterPro" id="IPR014917">
    <property type="entry name" value="DUF1800"/>
</dbReference>
<proteinExistence type="predicted"/>
<evidence type="ECO:0000256" key="1">
    <source>
        <dbReference type="SAM" id="MobiDB-lite"/>
    </source>
</evidence>
<dbReference type="Pfam" id="PF08811">
    <property type="entry name" value="DUF1800"/>
    <property type="match status" value="1"/>
</dbReference>
<dbReference type="STRING" id="1335309.GA0116948_103158"/>
<dbReference type="Proteomes" id="UP000242818">
    <property type="component" value="Unassembled WGS sequence"/>
</dbReference>
<reference evidence="2 3" key="1">
    <citation type="submission" date="2016-08" db="EMBL/GenBank/DDBJ databases">
        <authorList>
            <person name="Seilhamer J.J."/>
        </authorList>
    </citation>
    <scope>NUCLEOTIDE SEQUENCE [LARGE SCALE GENOMIC DNA]</scope>
    <source>
        <strain evidence="2 3">A37T2</strain>
    </source>
</reference>
<feature type="region of interest" description="Disordered" evidence="1">
    <location>
        <begin position="1"/>
        <end position="26"/>
    </location>
</feature>
<dbReference type="OrthoDB" id="9772295at2"/>
<accession>A0A1C4BLL4</accession>
<keyword evidence="3" id="KW-1185">Reference proteome</keyword>